<keyword evidence="7" id="KW-1185">Reference proteome</keyword>
<dbReference type="PROSITE" id="PS50893">
    <property type="entry name" value="ABC_TRANSPORTER_2"/>
    <property type="match status" value="1"/>
</dbReference>
<dbReference type="AlphaFoldDB" id="A0A4Q7NZS7"/>
<organism evidence="6 7">
    <name type="scientific">Cuneatibacter caecimuris</name>
    <dbReference type="NCBI Taxonomy" id="1796618"/>
    <lineage>
        <taxon>Bacteria</taxon>
        <taxon>Bacillati</taxon>
        <taxon>Bacillota</taxon>
        <taxon>Clostridia</taxon>
        <taxon>Lachnospirales</taxon>
        <taxon>Lachnospiraceae</taxon>
        <taxon>Cuneatibacter</taxon>
    </lineage>
</organism>
<dbReference type="InterPro" id="IPR003439">
    <property type="entry name" value="ABC_transporter-like_ATP-bd"/>
</dbReference>
<evidence type="ECO:0000256" key="2">
    <source>
        <dbReference type="ARBA" id="ARBA00022448"/>
    </source>
</evidence>
<dbReference type="PANTHER" id="PTHR42711">
    <property type="entry name" value="ABC TRANSPORTER ATP-BINDING PROTEIN"/>
    <property type="match status" value="1"/>
</dbReference>
<dbReference type="Pfam" id="PF00005">
    <property type="entry name" value="ABC_tran"/>
    <property type="match status" value="1"/>
</dbReference>
<dbReference type="InterPro" id="IPR027417">
    <property type="entry name" value="P-loop_NTPase"/>
</dbReference>
<keyword evidence="2" id="KW-0813">Transport</keyword>
<reference evidence="6 7" key="1">
    <citation type="submission" date="2019-02" db="EMBL/GenBank/DDBJ databases">
        <title>Genomic Encyclopedia of Type Strains, Phase IV (KMG-IV): sequencing the most valuable type-strain genomes for metagenomic binning, comparative biology and taxonomic classification.</title>
        <authorList>
            <person name="Goeker M."/>
        </authorList>
    </citation>
    <scope>NUCLEOTIDE SEQUENCE [LARGE SCALE GENOMIC DNA]</scope>
    <source>
        <strain evidence="6 7">DSM 29486</strain>
    </source>
</reference>
<protein>
    <submittedName>
        <fullName evidence="6">ABC-2 type transport system ATP-binding protein</fullName>
    </submittedName>
</protein>
<feature type="domain" description="ABC transporter" evidence="5">
    <location>
        <begin position="4"/>
        <end position="229"/>
    </location>
</feature>
<dbReference type="InterPro" id="IPR050763">
    <property type="entry name" value="ABC_transporter_ATP-binding"/>
</dbReference>
<keyword evidence="4 6" id="KW-0067">ATP-binding</keyword>
<evidence type="ECO:0000313" key="7">
    <source>
        <dbReference type="Proteomes" id="UP000292927"/>
    </source>
</evidence>
<evidence type="ECO:0000256" key="3">
    <source>
        <dbReference type="ARBA" id="ARBA00022741"/>
    </source>
</evidence>
<comment type="similarity">
    <text evidence="1">Belongs to the ABC transporter superfamily.</text>
</comment>
<proteinExistence type="inferred from homology"/>
<evidence type="ECO:0000256" key="4">
    <source>
        <dbReference type="ARBA" id="ARBA00022840"/>
    </source>
</evidence>
<dbReference type="CDD" id="cd03230">
    <property type="entry name" value="ABC_DR_subfamily_A"/>
    <property type="match status" value="1"/>
</dbReference>
<evidence type="ECO:0000259" key="5">
    <source>
        <dbReference type="PROSITE" id="PS50893"/>
    </source>
</evidence>
<dbReference type="PANTHER" id="PTHR42711:SF5">
    <property type="entry name" value="ABC TRANSPORTER ATP-BINDING PROTEIN NATA"/>
    <property type="match status" value="1"/>
</dbReference>
<dbReference type="InterPro" id="IPR017871">
    <property type="entry name" value="ABC_transporter-like_CS"/>
</dbReference>
<gene>
    <name evidence="6" type="ORF">EV209_2757</name>
</gene>
<evidence type="ECO:0000313" key="6">
    <source>
        <dbReference type="EMBL" id="RZS93011.1"/>
    </source>
</evidence>
<dbReference type="SMART" id="SM00382">
    <property type="entry name" value="AAA"/>
    <property type="match status" value="1"/>
</dbReference>
<dbReference type="GO" id="GO:0005524">
    <property type="term" value="F:ATP binding"/>
    <property type="evidence" value="ECO:0007669"/>
    <property type="project" value="UniProtKB-KW"/>
</dbReference>
<dbReference type="EMBL" id="SGXF01000006">
    <property type="protein sequence ID" value="RZS93011.1"/>
    <property type="molecule type" value="Genomic_DNA"/>
</dbReference>
<dbReference type="RefSeq" id="WP_130436007.1">
    <property type="nucleotide sequence ID" value="NZ_SGXF01000006.1"/>
</dbReference>
<dbReference type="Proteomes" id="UP000292927">
    <property type="component" value="Unassembled WGS sequence"/>
</dbReference>
<dbReference type="GO" id="GO:0016887">
    <property type="term" value="F:ATP hydrolysis activity"/>
    <property type="evidence" value="ECO:0007669"/>
    <property type="project" value="InterPro"/>
</dbReference>
<dbReference type="OrthoDB" id="9804819at2"/>
<comment type="caution">
    <text evidence="6">The sequence shown here is derived from an EMBL/GenBank/DDBJ whole genome shotgun (WGS) entry which is preliminary data.</text>
</comment>
<sequence length="296" mass="33410">MGQIEVQDLTKDYGSRKGIFQVNFSVEKGEIFGFLGPNGAGKTTTIRHLMGFIRPDSGSVSIKGMDCFEKREEIQKILGYLPGEISLLDQMTGTEYLNFMAGMKGLRDRSYMNELITYFELDPRSKILKMSKGMKQKLAIVCAFMQKPEILILDEPTSGLDPLMQIRFIDLLLEEKKRGVTILMSSHIFEEVEKTCDRTAIIREGRLATIENMNTLAEKKKKVYTVTFTDGQAARNFAEAAQKYEAKVLDHQVQLSAGGRPGEVLKKIALADPVDVDIKSQSLEELFLHFYDKEEA</sequence>
<keyword evidence="3" id="KW-0547">Nucleotide-binding</keyword>
<name>A0A4Q7NZS7_9FIRM</name>
<dbReference type="Gene3D" id="3.40.50.300">
    <property type="entry name" value="P-loop containing nucleotide triphosphate hydrolases"/>
    <property type="match status" value="1"/>
</dbReference>
<evidence type="ECO:0000256" key="1">
    <source>
        <dbReference type="ARBA" id="ARBA00005417"/>
    </source>
</evidence>
<dbReference type="InterPro" id="IPR003593">
    <property type="entry name" value="AAA+_ATPase"/>
</dbReference>
<accession>A0A4Q7NZS7</accession>
<dbReference type="PROSITE" id="PS00211">
    <property type="entry name" value="ABC_TRANSPORTER_1"/>
    <property type="match status" value="1"/>
</dbReference>
<dbReference type="SUPFAM" id="SSF52540">
    <property type="entry name" value="P-loop containing nucleoside triphosphate hydrolases"/>
    <property type="match status" value="1"/>
</dbReference>